<dbReference type="Pfam" id="PF00563">
    <property type="entry name" value="EAL"/>
    <property type="match status" value="1"/>
</dbReference>
<evidence type="ECO:0000256" key="2">
    <source>
        <dbReference type="ARBA" id="ARBA00012282"/>
    </source>
</evidence>
<comment type="cofactor">
    <cofactor evidence="1">
        <name>Mg(2+)</name>
        <dbReference type="ChEBI" id="CHEBI:18420"/>
    </cofactor>
</comment>
<dbReference type="AlphaFoldDB" id="A0A6M0JSR8"/>
<dbReference type="InterPro" id="IPR001633">
    <property type="entry name" value="EAL_dom"/>
</dbReference>
<evidence type="ECO:0000259" key="8">
    <source>
        <dbReference type="PROSITE" id="PS50883"/>
    </source>
</evidence>
<evidence type="ECO:0000256" key="1">
    <source>
        <dbReference type="ARBA" id="ARBA00001946"/>
    </source>
</evidence>
<dbReference type="NCBIfam" id="TIGR00229">
    <property type="entry name" value="sensory_box"/>
    <property type="match status" value="1"/>
</dbReference>
<dbReference type="PROSITE" id="PS50112">
    <property type="entry name" value="PAS"/>
    <property type="match status" value="1"/>
</dbReference>
<dbReference type="SUPFAM" id="SSF55073">
    <property type="entry name" value="Nucleotide cyclase"/>
    <property type="match status" value="1"/>
</dbReference>
<dbReference type="Gene3D" id="3.20.20.450">
    <property type="entry name" value="EAL domain"/>
    <property type="match status" value="1"/>
</dbReference>
<dbReference type="SMART" id="SM00091">
    <property type="entry name" value="PAS"/>
    <property type="match status" value="1"/>
</dbReference>
<dbReference type="InterPro" id="IPR035965">
    <property type="entry name" value="PAS-like_dom_sf"/>
</dbReference>
<comment type="caution">
    <text evidence="10">The sequence shown here is derived from an EMBL/GenBank/DDBJ whole genome shotgun (WGS) entry which is preliminary data.</text>
</comment>
<dbReference type="InterPro" id="IPR029787">
    <property type="entry name" value="Nucleotide_cyclase"/>
</dbReference>
<dbReference type="RefSeq" id="WP_164450618.1">
    <property type="nucleotide sequence ID" value="NZ_JAAIJQ010000003.1"/>
</dbReference>
<dbReference type="PROSITE" id="PS50887">
    <property type="entry name" value="GGDEF"/>
    <property type="match status" value="1"/>
</dbReference>
<dbReference type="FunFam" id="3.20.20.450:FF:000001">
    <property type="entry name" value="Cyclic di-GMP phosphodiesterase yahA"/>
    <property type="match status" value="1"/>
</dbReference>
<dbReference type="GO" id="GO:0071111">
    <property type="term" value="F:cyclic-guanylate-specific phosphodiesterase activity"/>
    <property type="evidence" value="ECO:0007669"/>
    <property type="project" value="UniProtKB-EC"/>
</dbReference>
<dbReference type="InterPro" id="IPR035919">
    <property type="entry name" value="EAL_sf"/>
</dbReference>
<dbReference type="SMART" id="SM00267">
    <property type="entry name" value="GGDEF"/>
    <property type="match status" value="1"/>
</dbReference>
<keyword evidence="3" id="KW-0973">c-di-GMP</keyword>
<reference evidence="10 11" key="1">
    <citation type="submission" date="2020-02" db="EMBL/GenBank/DDBJ databases">
        <title>Genome sequences of Thiorhodococcus mannitoliphagus and Thiorhodococcus minor, purple sulfur photosynthetic bacteria in the gammaproteobacterial family, Chromatiaceae.</title>
        <authorList>
            <person name="Aviles F.A."/>
            <person name="Meyer T.E."/>
            <person name="Kyndt J.A."/>
        </authorList>
    </citation>
    <scope>NUCLEOTIDE SEQUENCE [LARGE SCALE GENOMIC DNA]</scope>
    <source>
        <strain evidence="10 11">DSM 11518</strain>
    </source>
</reference>
<keyword evidence="6" id="KW-1133">Transmembrane helix</keyword>
<feature type="domain" description="GGDEF" evidence="9">
    <location>
        <begin position="504"/>
        <end position="644"/>
    </location>
</feature>
<dbReference type="PANTHER" id="PTHR44757:SF2">
    <property type="entry name" value="BIOFILM ARCHITECTURE MAINTENANCE PROTEIN MBAA"/>
    <property type="match status" value="1"/>
</dbReference>
<evidence type="ECO:0000256" key="4">
    <source>
        <dbReference type="ARBA" id="ARBA00051114"/>
    </source>
</evidence>
<evidence type="ECO:0000259" key="9">
    <source>
        <dbReference type="PROSITE" id="PS50887"/>
    </source>
</evidence>
<evidence type="ECO:0000256" key="6">
    <source>
        <dbReference type="SAM" id="Phobius"/>
    </source>
</evidence>
<dbReference type="Gene3D" id="3.30.450.20">
    <property type="entry name" value="PAS domain"/>
    <property type="match status" value="1"/>
</dbReference>
<dbReference type="EC" id="3.1.4.52" evidence="2"/>
<feature type="transmembrane region" description="Helical" evidence="6">
    <location>
        <begin position="286"/>
        <end position="306"/>
    </location>
</feature>
<protein>
    <recommendedName>
        <fullName evidence="2">cyclic-guanylate-specific phosphodiesterase</fullName>
        <ecNumber evidence="2">3.1.4.52</ecNumber>
    </recommendedName>
</protein>
<dbReference type="CDD" id="cd00130">
    <property type="entry name" value="PAS"/>
    <property type="match status" value="1"/>
</dbReference>
<dbReference type="NCBIfam" id="TIGR00254">
    <property type="entry name" value="GGDEF"/>
    <property type="match status" value="1"/>
</dbReference>
<evidence type="ECO:0000256" key="3">
    <source>
        <dbReference type="ARBA" id="ARBA00022636"/>
    </source>
</evidence>
<name>A0A6M0JSR8_9GAMM</name>
<organism evidence="10 11">
    <name type="scientific">Thiorhodococcus minor</name>
    <dbReference type="NCBI Taxonomy" id="57489"/>
    <lineage>
        <taxon>Bacteria</taxon>
        <taxon>Pseudomonadati</taxon>
        <taxon>Pseudomonadota</taxon>
        <taxon>Gammaproteobacteria</taxon>
        <taxon>Chromatiales</taxon>
        <taxon>Chromatiaceae</taxon>
        <taxon>Thiorhodococcus</taxon>
    </lineage>
</organism>
<gene>
    <name evidence="10" type="ORF">G3446_01460</name>
</gene>
<feature type="domain" description="EAL" evidence="8">
    <location>
        <begin position="653"/>
        <end position="907"/>
    </location>
</feature>
<sequence length="919" mass="101375">MPFLPLRRHWMVLAAAVLSCYLVVLLSNAYRSQSQLRDAAEARLLAESHQTAVLMGDFLEDLRRFAADLTEIHEIETFLTNRALGMSMRYGLNANLAALEASFQAKLAQKRLLGAPVYARILYFDQDGTLLADTRPGAPLDPHLAAGAPSERLLIDEEHGRILASAPVMYRGNPSGKVVTLSRLDLLSRYLTSSAQELGFRQLLVTASGRPLNQPGKALPDASGLLSLTEIPPETLVSLDGLPALSDTVLSEAFDLALRVPVAQGVLSVVTLLPGSVLYGHITSRAFLYFASMVPVILVAVVLVIARMRRRARRLEADVIESNRNRAELQGRNDALTAEIARRKALETRLRESEERYRTYIEHAPEGVFVADSAGRLVDVNPSACDMVGYASAELLGMSVTDLAPPDARHEHLRTLEQVLDKGRYELEIDLRRKDGSQIVGSLRAITLPGQLVMGFCVDITERKRAEEQIHSLAYFDPLTGLPNRRLLLDRLSQLMAAGSRRQEYGALLMLDLDHFKDLNDTQGHDVGDRLLAEVARRLTARVRADDTVARIGGDEYVIVAGELGTVQAEAALQAEQIAEKIHRVLDRPYALVEGRSLHHSAASVGVALFCGQELSVDQILKQADVALYQAKNAGRNTVRFFNPDMQAAIEARATLEAALRCAIECDELQLYYQPQVDRYGRLVGAEALLRWLPPDGEPVSPVRFIPLAEETGLIIPIGYWVLEQACAQLRLWQEDPRMRGLTLSVNVSARQFHQPDLVSQVRETVAISGIDATRLKLELTESVVLDRVEQVIARMRNLKMLGLGFSLDDFGTGYSSLSYLKRLPLDQVKIDQAFVRDIVRDHNDAAIVRAVLAMSQSLGLNVVAEGVETVEQRDFLLQHGCELFQGYLFGKPVPIDALSLPQVPLTTDGGSWAIASCQ</sequence>
<dbReference type="SMART" id="SM00052">
    <property type="entry name" value="EAL"/>
    <property type="match status" value="1"/>
</dbReference>
<dbReference type="SUPFAM" id="SSF55785">
    <property type="entry name" value="PYP-like sensor domain (PAS domain)"/>
    <property type="match status" value="1"/>
</dbReference>
<feature type="coiled-coil region" evidence="5">
    <location>
        <begin position="305"/>
        <end position="363"/>
    </location>
</feature>
<dbReference type="Pfam" id="PF00990">
    <property type="entry name" value="GGDEF"/>
    <property type="match status" value="1"/>
</dbReference>
<dbReference type="EMBL" id="JAAIJQ010000003">
    <property type="protein sequence ID" value="NEV60570.1"/>
    <property type="molecule type" value="Genomic_DNA"/>
</dbReference>
<dbReference type="PROSITE" id="PS50883">
    <property type="entry name" value="EAL"/>
    <property type="match status" value="1"/>
</dbReference>
<evidence type="ECO:0000313" key="10">
    <source>
        <dbReference type="EMBL" id="NEV60570.1"/>
    </source>
</evidence>
<dbReference type="Gene3D" id="3.30.70.270">
    <property type="match status" value="1"/>
</dbReference>
<evidence type="ECO:0000259" key="7">
    <source>
        <dbReference type="PROSITE" id="PS50112"/>
    </source>
</evidence>
<dbReference type="InterPro" id="IPR052155">
    <property type="entry name" value="Biofilm_reg_signaling"/>
</dbReference>
<keyword evidence="11" id="KW-1185">Reference proteome</keyword>
<dbReference type="InterPro" id="IPR000014">
    <property type="entry name" value="PAS"/>
</dbReference>
<keyword evidence="5" id="KW-0175">Coiled coil</keyword>
<evidence type="ECO:0000313" key="11">
    <source>
        <dbReference type="Proteomes" id="UP000483379"/>
    </source>
</evidence>
<proteinExistence type="predicted"/>
<dbReference type="CDD" id="cd01949">
    <property type="entry name" value="GGDEF"/>
    <property type="match status" value="1"/>
</dbReference>
<accession>A0A6M0JSR8</accession>
<dbReference type="Pfam" id="PF13426">
    <property type="entry name" value="PAS_9"/>
    <property type="match status" value="1"/>
</dbReference>
<dbReference type="CDD" id="cd01948">
    <property type="entry name" value="EAL"/>
    <property type="match status" value="1"/>
</dbReference>
<dbReference type="InterPro" id="IPR043128">
    <property type="entry name" value="Rev_trsase/Diguanyl_cyclase"/>
</dbReference>
<dbReference type="InterPro" id="IPR000160">
    <property type="entry name" value="GGDEF_dom"/>
</dbReference>
<dbReference type="SUPFAM" id="SSF141868">
    <property type="entry name" value="EAL domain-like"/>
    <property type="match status" value="1"/>
</dbReference>
<dbReference type="PROSITE" id="PS51257">
    <property type="entry name" value="PROKAR_LIPOPROTEIN"/>
    <property type="match status" value="1"/>
</dbReference>
<comment type="catalytic activity">
    <reaction evidence="4">
        <text>3',3'-c-di-GMP + H2O = 5'-phosphoguanylyl(3'-&gt;5')guanosine + H(+)</text>
        <dbReference type="Rhea" id="RHEA:24902"/>
        <dbReference type="ChEBI" id="CHEBI:15377"/>
        <dbReference type="ChEBI" id="CHEBI:15378"/>
        <dbReference type="ChEBI" id="CHEBI:58754"/>
        <dbReference type="ChEBI" id="CHEBI:58805"/>
        <dbReference type="EC" id="3.1.4.52"/>
    </reaction>
    <physiologicalReaction direction="left-to-right" evidence="4">
        <dbReference type="Rhea" id="RHEA:24903"/>
    </physiologicalReaction>
</comment>
<dbReference type="PANTHER" id="PTHR44757">
    <property type="entry name" value="DIGUANYLATE CYCLASE DGCP"/>
    <property type="match status" value="1"/>
</dbReference>
<feature type="domain" description="PAS" evidence="7">
    <location>
        <begin position="353"/>
        <end position="423"/>
    </location>
</feature>
<keyword evidence="6" id="KW-0812">Transmembrane</keyword>
<dbReference type="GO" id="GO:0071732">
    <property type="term" value="P:cellular response to nitric oxide"/>
    <property type="evidence" value="ECO:0007669"/>
    <property type="project" value="UniProtKB-ARBA"/>
</dbReference>
<evidence type="ECO:0000256" key="5">
    <source>
        <dbReference type="SAM" id="Coils"/>
    </source>
</evidence>
<dbReference type="FunFam" id="3.30.70.270:FF:000001">
    <property type="entry name" value="Diguanylate cyclase domain protein"/>
    <property type="match status" value="1"/>
</dbReference>
<keyword evidence="6" id="KW-0472">Membrane</keyword>
<dbReference type="Proteomes" id="UP000483379">
    <property type="component" value="Unassembled WGS sequence"/>
</dbReference>